<evidence type="ECO:0000313" key="3">
    <source>
        <dbReference type="EMBL" id="PJZ60006.1"/>
    </source>
</evidence>
<dbReference type="GO" id="GO:0004622">
    <property type="term" value="F:phosphatidylcholine lysophospholipase activity"/>
    <property type="evidence" value="ECO:0007669"/>
    <property type="project" value="TreeGrafter"/>
</dbReference>
<organism evidence="2 5">
    <name type="scientific">Leptospira adleri</name>
    <dbReference type="NCBI Taxonomy" id="2023186"/>
    <lineage>
        <taxon>Bacteria</taxon>
        <taxon>Pseudomonadati</taxon>
        <taxon>Spirochaetota</taxon>
        <taxon>Spirochaetia</taxon>
        <taxon>Leptospirales</taxon>
        <taxon>Leptospiraceae</taxon>
        <taxon>Leptospira</taxon>
    </lineage>
</organism>
<proteinExistence type="predicted"/>
<dbReference type="Proteomes" id="UP000232188">
    <property type="component" value="Unassembled WGS sequence"/>
</dbReference>
<dbReference type="InterPro" id="IPR008265">
    <property type="entry name" value="Lipase_GDSL_AS"/>
</dbReference>
<dbReference type="SUPFAM" id="SSF52266">
    <property type="entry name" value="SGNH hydrolase"/>
    <property type="match status" value="1"/>
</dbReference>
<dbReference type="CDD" id="cd01822">
    <property type="entry name" value="Lysophospholipase_L1_like"/>
    <property type="match status" value="1"/>
</dbReference>
<dbReference type="InterPro" id="IPR013830">
    <property type="entry name" value="SGNH_hydro"/>
</dbReference>
<dbReference type="InterPro" id="IPR051532">
    <property type="entry name" value="Ester_Hydrolysis_Enzymes"/>
</dbReference>
<dbReference type="PANTHER" id="PTHR30383:SF5">
    <property type="entry name" value="SGNH HYDROLASE-TYPE ESTERASE DOMAIN-CONTAINING PROTEIN"/>
    <property type="match status" value="1"/>
</dbReference>
<evidence type="ECO:0000313" key="2">
    <source>
        <dbReference type="EMBL" id="PJZ54937.1"/>
    </source>
</evidence>
<evidence type="ECO:0000259" key="1">
    <source>
        <dbReference type="Pfam" id="PF13472"/>
    </source>
</evidence>
<dbReference type="PROSITE" id="PS01098">
    <property type="entry name" value="LIPASE_GDSL_SER"/>
    <property type="match status" value="1"/>
</dbReference>
<accession>A0A2M9YTS6</accession>
<feature type="domain" description="SGNH hydrolase-type esterase" evidence="1">
    <location>
        <begin position="59"/>
        <end position="223"/>
    </location>
</feature>
<dbReference type="EMBL" id="NPDV01000002">
    <property type="protein sequence ID" value="PJZ54937.1"/>
    <property type="molecule type" value="Genomic_DNA"/>
</dbReference>
<dbReference type="Pfam" id="PF13472">
    <property type="entry name" value="Lipase_GDSL_2"/>
    <property type="match status" value="1"/>
</dbReference>
<protein>
    <submittedName>
        <fullName evidence="2">Arylesterase</fullName>
    </submittedName>
</protein>
<dbReference type="PANTHER" id="PTHR30383">
    <property type="entry name" value="THIOESTERASE 1/PROTEASE 1/LYSOPHOSPHOLIPASE L1"/>
    <property type="match status" value="1"/>
</dbReference>
<dbReference type="OrthoDB" id="9777593at2"/>
<name>A0A2M9YTS6_9LEPT</name>
<evidence type="ECO:0000313" key="4">
    <source>
        <dbReference type="Proteomes" id="UP000232149"/>
    </source>
</evidence>
<dbReference type="GO" id="GO:0006629">
    <property type="term" value="P:lipid metabolic process"/>
    <property type="evidence" value="ECO:0007669"/>
    <property type="project" value="InterPro"/>
</dbReference>
<dbReference type="InterPro" id="IPR036514">
    <property type="entry name" value="SGNH_hydro_sf"/>
</dbReference>
<gene>
    <name evidence="3" type="ORF">CH376_20790</name>
    <name evidence="2" type="ORF">CH380_03670</name>
</gene>
<keyword evidence="4" id="KW-1185">Reference proteome</keyword>
<evidence type="ECO:0000313" key="5">
    <source>
        <dbReference type="Proteomes" id="UP000232188"/>
    </source>
</evidence>
<sequence length="239" mass="26611">MIRFKLLLTACLKTLFYFVRKVKLQQPVSVLGPVLIILSSFCLTSLHADSDISPVRILFFGDSLTAGLGLHSPEEAFPAVLEKELSKQGIAVKSVNAGMSGDTSSGGLSRLDWALSNSFDLFVLELGANDSMRGISPDQTEKNLKEILSRVRKKNPKAKFLLIGMRTFPNLGKEYRKRFESIFPKIAKEENVPLVPFFLDGVAGNKKLNQKDGIHPTAEGHRILAKNLLPFFQKILRKR</sequence>
<reference evidence="4 5" key="1">
    <citation type="submission" date="2017-07" db="EMBL/GenBank/DDBJ databases">
        <title>Leptospira spp. isolated from tropical soils.</title>
        <authorList>
            <person name="Thibeaux R."/>
            <person name="Iraola G."/>
            <person name="Ferres I."/>
            <person name="Bierque E."/>
            <person name="Girault D."/>
            <person name="Soupe-Gilbert M.-E."/>
            <person name="Picardeau M."/>
            <person name="Goarant C."/>
        </authorList>
    </citation>
    <scope>NUCLEOTIDE SEQUENCE [LARGE SCALE GENOMIC DNA]</scope>
    <source>
        <strain evidence="2 5">FH2-B-C1</strain>
        <strain evidence="3 4">FH2-B-D1</strain>
    </source>
</reference>
<dbReference type="AlphaFoldDB" id="A0A2M9YTS6"/>
<dbReference type="Proteomes" id="UP000232149">
    <property type="component" value="Unassembled WGS sequence"/>
</dbReference>
<dbReference type="Gene3D" id="3.40.50.1110">
    <property type="entry name" value="SGNH hydrolase"/>
    <property type="match status" value="1"/>
</dbReference>
<dbReference type="EMBL" id="NPDU01000084">
    <property type="protein sequence ID" value="PJZ60006.1"/>
    <property type="molecule type" value="Genomic_DNA"/>
</dbReference>
<dbReference type="RefSeq" id="WP_100784507.1">
    <property type="nucleotide sequence ID" value="NZ_NPDU01000084.1"/>
</dbReference>
<comment type="caution">
    <text evidence="2">The sequence shown here is derived from an EMBL/GenBank/DDBJ whole genome shotgun (WGS) entry which is preliminary data.</text>
</comment>